<gene>
    <name evidence="2" type="ORF">PEVE_00021313</name>
</gene>
<proteinExistence type="predicted"/>
<evidence type="ECO:0000313" key="2">
    <source>
        <dbReference type="EMBL" id="CAH3191119.1"/>
    </source>
</evidence>
<reference evidence="2 3" key="1">
    <citation type="submission" date="2022-05" db="EMBL/GenBank/DDBJ databases">
        <authorList>
            <consortium name="Genoscope - CEA"/>
            <person name="William W."/>
        </authorList>
    </citation>
    <scope>NUCLEOTIDE SEQUENCE [LARGE SCALE GENOMIC DNA]</scope>
</reference>
<comment type="caution">
    <text evidence="2">The sequence shown here is derived from an EMBL/GenBank/DDBJ whole genome shotgun (WGS) entry which is preliminary data.</text>
</comment>
<name>A0ABN8SHH4_9CNID</name>
<feature type="non-terminal residue" evidence="2">
    <location>
        <position position="1"/>
    </location>
</feature>
<organism evidence="2 3">
    <name type="scientific">Porites evermanni</name>
    <dbReference type="NCBI Taxonomy" id="104178"/>
    <lineage>
        <taxon>Eukaryota</taxon>
        <taxon>Metazoa</taxon>
        <taxon>Cnidaria</taxon>
        <taxon>Anthozoa</taxon>
        <taxon>Hexacorallia</taxon>
        <taxon>Scleractinia</taxon>
        <taxon>Fungiina</taxon>
        <taxon>Poritidae</taxon>
        <taxon>Porites</taxon>
    </lineage>
</organism>
<feature type="non-terminal residue" evidence="2">
    <location>
        <position position="298"/>
    </location>
</feature>
<evidence type="ECO:0000313" key="3">
    <source>
        <dbReference type="Proteomes" id="UP001159427"/>
    </source>
</evidence>
<evidence type="ECO:0000256" key="1">
    <source>
        <dbReference type="SAM" id="MobiDB-lite"/>
    </source>
</evidence>
<dbReference type="EMBL" id="CALNXI010002855">
    <property type="protein sequence ID" value="CAH3191119.1"/>
    <property type="molecule type" value="Genomic_DNA"/>
</dbReference>
<protein>
    <submittedName>
        <fullName evidence="2">Uncharacterized protein</fullName>
    </submittedName>
</protein>
<dbReference type="Proteomes" id="UP001159427">
    <property type="component" value="Unassembled WGS sequence"/>
</dbReference>
<accession>A0ABN8SHH4</accession>
<sequence length="298" mass="34104">ITQRLRKNHDFLKLLVKCTPAQRKAILKVADDALVRTICECVLNVLKGTVPVSKPAKKKLLPHKNSLIALAEKSTPLDKKKRLLVQHGGNFLSRMVLVPENTLERLQQRQQILTPPVTQTLRNLDSEMTDILSSKELDDEQKARLYNQVLQRYLTYYDQRKGQPLHVKISTSKAVETPKPEENEQPSEEPVPEKFTSSAVEKEVMKSVPKIYKAGARQLLDKIKEHQDVLHWNDKGELLYETKPIPGSHLVDLVNDTLRHRKGFEPVGWSVFARGLARINVPENLVRNPQRQSAVREF</sequence>
<feature type="region of interest" description="Disordered" evidence="1">
    <location>
        <begin position="171"/>
        <end position="196"/>
    </location>
</feature>
<keyword evidence="3" id="KW-1185">Reference proteome</keyword>